<evidence type="ECO:0000313" key="3">
    <source>
        <dbReference type="Proteomes" id="UP000054560"/>
    </source>
</evidence>
<sequence>MFTHSLARDRKSKPKWCTESTLCKCTGLFLVAGCIAGIIVWFAVFNGSTIGNSNGGSDSNNPNIPGTDTYDQTCADVSADKCARLQLEGNTLEEALEATSMSKETR</sequence>
<evidence type="ECO:0000313" key="2">
    <source>
        <dbReference type="EMBL" id="KNC69714.1"/>
    </source>
</evidence>
<dbReference type="EMBL" id="KQ253626">
    <property type="protein sequence ID" value="KNC69714.1"/>
    <property type="molecule type" value="Genomic_DNA"/>
</dbReference>
<feature type="transmembrane region" description="Helical" evidence="1">
    <location>
        <begin position="21"/>
        <end position="44"/>
    </location>
</feature>
<keyword evidence="1" id="KW-1133">Transmembrane helix</keyword>
<keyword evidence="3" id="KW-1185">Reference proteome</keyword>
<dbReference type="GeneID" id="25918275"/>
<gene>
    <name evidence="2" type="ORF">SARC_17771</name>
</gene>
<proteinExistence type="predicted"/>
<dbReference type="Proteomes" id="UP000054560">
    <property type="component" value="Unassembled WGS sequence"/>
</dbReference>
<accession>A0A0L0EZ97</accession>
<name>A0A0L0EZ97_9EUKA</name>
<keyword evidence="1" id="KW-0812">Transmembrane</keyword>
<reference evidence="2 3" key="1">
    <citation type="submission" date="2011-02" db="EMBL/GenBank/DDBJ databases">
        <title>The Genome Sequence of Sphaeroforma arctica JP610.</title>
        <authorList>
            <consortium name="The Broad Institute Genome Sequencing Platform"/>
            <person name="Russ C."/>
            <person name="Cuomo C."/>
            <person name="Young S.K."/>
            <person name="Zeng Q."/>
            <person name="Gargeya S."/>
            <person name="Alvarado L."/>
            <person name="Berlin A."/>
            <person name="Chapman S.B."/>
            <person name="Chen Z."/>
            <person name="Freedman E."/>
            <person name="Gellesch M."/>
            <person name="Goldberg J."/>
            <person name="Griggs A."/>
            <person name="Gujja S."/>
            <person name="Heilman E."/>
            <person name="Heiman D."/>
            <person name="Howarth C."/>
            <person name="Mehta T."/>
            <person name="Neiman D."/>
            <person name="Pearson M."/>
            <person name="Roberts A."/>
            <person name="Saif S."/>
            <person name="Shea T."/>
            <person name="Shenoy N."/>
            <person name="Sisk P."/>
            <person name="Stolte C."/>
            <person name="Sykes S."/>
            <person name="White J."/>
            <person name="Yandava C."/>
            <person name="Burger G."/>
            <person name="Gray M.W."/>
            <person name="Holland P.W.H."/>
            <person name="King N."/>
            <person name="Lang F.B.F."/>
            <person name="Roger A.J."/>
            <person name="Ruiz-Trillo I."/>
            <person name="Haas B."/>
            <person name="Nusbaum C."/>
            <person name="Birren B."/>
        </authorList>
    </citation>
    <scope>NUCLEOTIDE SEQUENCE [LARGE SCALE GENOMIC DNA]</scope>
    <source>
        <strain evidence="2 3">JP610</strain>
    </source>
</reference>
<dbReference type="RefSeq" id="XP_014143616.1">
    <property type="nucleotide sequence ID" value="XM_014288141.1"/>
</dbReference>
<evidence type="ECO:0000256" key="1">
    <source>
        <dbReference type="SAM" id="Phobius"/>
    </source>
</evidence>
<keyword evidence="1" id="KW-0472">Membrane</keyword>
<organism evidence="2 3">
    <name type="scientific">Sphaeroforma arctica JP610</name>
    <dbReference type="NCBI Taxonomy" id="667725"/>
    <lineage>
        <taxon>Eukaryota</taxon>
        <taxon>Ichthyosporea</taxon>
        <taxon>Ichthyophonida</taxon>
        <taxon>Sphaeroforma</taxon>
    </lineage>
</organism>
<dbReference type="AlphaFoldDB" id="A0A0L0EZ97"/>
<protein>
    <submittedName>
        <fullName evidence="2">Uncharacterized protein</fullName>
    </submittedName>
</protein>